<protein>
    <submittedName>
        <fullName evidence="9">Acyltransferase family protein</fullName>
    </submittedName>
</protein>
<keyword evidence="4 7" id="KW-0812">Transmembrane</keyword>
<feature type="transmembrane region" description="Helical" evidence="7">
    <location>
        <begin position="53"/>
        <end position="71"/>
    </location>
</feature>
<evidence type="ECO:0000256" key="2">
    <source>
        <dbReference type="ARBA" id="ARBA00007400"/>
    </source>
</evidence>
<gene>
    <name evidence="9" type="ORF">ACFOU2_11945</name>
</gene>
<name>A0ABV8B3H8_9BACI</name>
<keyword evidence="5 7" id="KW-1133">Transmembrane helix</keyword>
<comment type="caution">
    <text evidence="9">The sequence shown here is derived from an EMBL/GenBank/DDBJ whole genome shotgun (WGS) entry which is preliminary data.</text>
</comment>
<dbReference type="PANTHER" id="PTHR40074:SF2">
    <property type="entry name" value="O-ACETYLTRANSFERASE WECH"/>
    <property type="match status" value="1"/>
</dbReference>
<evidence type="ECO:0000256" key="7">
    <source>
        <dbReference type="SAM" id="Phobius"/>
    </source>
</evidence>
<feature type="transmembrane region" description="Helical" evidence="7">
    <location>
        <begin position="12"/>
        <end position="33"/>
    </location>
</feature>
<evidence type="ECO:0000256" key="3">
    <source>
        <dbReference type="ARBA" id="ARBA00022475"/>
    </source>
</evidence>
<feature type="domain" description="Acyltransferase 3" evidence="8">
    <location>
        <begin position="8"/>
        <end position="97"/>
    </location>
</feature>
<evidence type="ECO:0000313" key="9">
    <source>
        <dbReference type="EMBL" id="MFC3884164.1"/>
    </source>
</evidence>
<dbReference type="EMBL" id="JBHRZT010000052">
    <property type="protein sequence ID" value="MFC3884164.1"/>
    <property type="molecule type" value="Genomic_DNA"/>
</dbReference>
<accession>A0ABV8B3H8</accession>
<keyword evidence="6 7" id="KW-0472">Membrane</keyword>
<dbReference type="Proteomes" id="UP001595752">
    <property type="component" value="Unassembled WGS sequence"/>
</dbReference>
<reference evidence="10" key="1">
    <citation type="journal article" date="2019" name="Int. J. Syst. Evol. Microbiol.">
        <title>The Global Catalogue of Microorganisms (GCM) 10K type strain sequencing project: providing services to taxonomists for standard genome sequencing and annotation.</title>
        <authorList>
            <consortium name="The Broad Institute Genomics Platform"/>
            <consortium name="The Broad Institute Genome Sequencing Center for Infectious Disease"/>
            <person name="Wu L."/>
            <person name="Ma J."/>
        </authorList>
    </citation>
    <scope>NUCLEOTIDE SEQUENCE [LARGE SCALE GENOMIC DNA]</scope>
    <source>
        <strain evidence="10">CCUG 61889</strain>
    </source>
</reference>
<proteinExistence type="inferred from homology"/>
<dbReference type="Pfam" id="PF01757">
    <property type="entry name" value="Acyl_transf_3"/>
    <property type="match status" value="1"/>
</dbReference>
<organism evidence="9 10">
    <name type="scientific">Bacillus songklensis</name>
    <dbReference type="NCBI Taxonomy" id="1069116"/>
    <lineage>
        <taxon>Bacteria</taxon>
        <taxon>Bacillati</taxon>
        <taxon>Bacillota</taxon>
        <taxon>Bacilli</taxon>
        <taxon>Bacillales</taxon>
        <taxon>Bacillaceae</taxon>
        <taxon>Bacillus</taxon>
    </lineage>
</organism>
<keyword evidence="10" id="KW-1185">Reference proteome</keyword>
<dbReference type="GO" id="GO:0016746">
    <property type="term" value="F:acyltransferase activity"/>
    <property type="evidence" value="ECO:0007669"/>
    <property type="project" value="UniProtKB-KW"/>
</dbReference>
<comment type="subcellular location">
    <subcellularLocation>
        <location evidence="1">Cell membrane</location>
        <topology evidence="1">Multi-pass membrane protein</topology>
    </subcellularLocation>
</comment>
<evidence type="ECO:0000256" key="4">
    <source>
        <dbReference type="ARBA" id="ARBA00022692"/>
    </source>
</evidence>
<evidence type="ECO:0000259" key="8">
    <source>
        <dbReference type="Pfam" id="PF01757"/>
    </source>
</evidence>
<evidence type="ECO:0000256" key="1">
    <source>
        <dbReference type="ARBA" id="ARBA00004651"/>
    </source>
</evidence>
<evidence type="ECO:0000256" key="6">
    <source>
        <dbReference type="ARBA" id="ARBA00023136"/>
    </source>
</evidence>
<dbReference type="PANTHER" id="PTHR40074">
    <property type="entry name" value="O-ACETYLTRANSFERASE WECH"/>
    <property type="match status" value="1"/>
</dbReference>
<keyword evidence="3" id="KW-1003">Cell membrane</keyword>
<comment type="similarity">
    <text evidence="2">Belongs to the acyltransferase 3 family.</text>
</comment>
<dbReference type="RefSeq" id="WP_377915353.1">
    <property type="nucleotide sequence ID" value="NZ_JBHRZT010000052.1"/>
</dbReference>
<evidence type="ECO:0000313" key="10">
    <source>
        <dbReference type="Proteomes" id="UP001595752"/>
    </source>
</evidence>
<evidence type="ECO:0000256" key="5">
    <source>
        <dbReference type="ARBA" id="ARBA00022989"/>
    </source>
</evidence>
<dbReference type="InterPro" id="IPR002656">
    <property type="entry name" value="Acyl_transf_3_dom"/>
</dbReference>
<keyword evidence="9" id="KW-0012">Acyltransferase</keyword>
<keyword evidence="9" id="KW-0808">Transferase</keyword>
<sequence length="97" mass="11872">MKDRRYLNYLNIYRGVCVFFIVIIHTFGAALTIVPQNSHSFYFYLFINRFSRFAVLAFIFLSAFVLFYNYYGRKMEISDWVLFYKKRLKYIIIPYIV</sequence>